<feature type="binding site" evidence="8">
    <location>
        <position position="219"/>
    </location>
    <ligand>
        <name>ATP</name>
        <dbReference type="ChEBI" id="CHEBI:30616"/>
    </ligand>
</feature>
<dbReference type="GO" id="GO:0009435">
    <property type="term" value="P:NAD+ biosynthetic process"/>
    <property type="evidence" value="ECO:0007669"/>
    <property type="project" value="UniProtKB-UniRule"/>
</dbReference>
<keyword evidence="2 8" id="KW-0436">Ligase</keyword>
<comment type="function">
    <text evidence="8">Catalyzes the ATP-dependent amidation of deamido-NAD to form NAD. Uses ammonia as a nitrogen source.</text>
</comment>
<comment type="similarity">
    <text evidence="1 8 9">Belongs to the NAD synthetase family.</text>
</comment>
<feature type="binding site" evidence="8">
    <location>
        <position position="173"/>
    </location>
    <ligand>
        <name>Mg(2+)</name>
        <dbReference type="ChEBI" id="CHEBI:18420"/>
    </ligand>
</feature>
<feature type="binding site" evidence="8">
    <location>
        <position position="197"/>
    </location>
    <ligand>
        <name>ATP</name>
        <dbReference type="ChEBI" id="CHEBI:30616"/>
    </ligand>
</feature>
<feature type="binding site" evidence="8">
    <location>
        <begin position="51"/>
        <end position="58"/>
    </location>
    <ligand>
        <name>ATP</name>
        <dbReference type="ChEBI" id="CHEBI:30616"/>
    </ligand>
</feature>
<evidence type="ECO:0000313" key="13">
    <source>
        <dbReference type="Proteomes" id="UP000031838"/>
    </source>
</evidence>
<dbReference type="CDD" id="cd00553">
    <property type="entry name" value="NAD_synthase"/>
    <property type="match status" value="1"/>
</dbReference>
<evidence type="ECO:0000259" key="11">
    <source>
        <dbReference type="Pfam" id="PF02540"/>
    </source>
</evidence>
<dbReference type="UniPathway" id="UPA00253">
    <property type="reaction ID" value="UER00333"/>
</dbReference>
<evidence type="ECO:0000256" key="2">
    <source>
        <dbReference type="ARBA" id="ARBA00022598"/>
    </source>
</evidence>
<dbReference type="GO" id="GO:0003952">
    <property type="term" value="F:NAD+ synthase (glutamine-hydrolyzing) activity"/>
    <property type="evidence" value="ECO:0007669"/>
    <property type="project" value="InterPro"/>
</dbReference>
<reference evidence="13" key="1">
    <citation type="submission" date="2011-03" db="EMBL/GenBank/DDBJ databases">
        <authorList>
            <person name="Voget S."/>
            <person name="Streit W.R."/>
            <person name="Jaeger K.E."/>
            <person name="Daniel R."/>
        </authorList>
    </citation>
    <scope>NUCLEOTIDE SEQUENCE [LARGE SCALE GENOMIC DNA]</scope>
    <source>
        <strain evidence="13">PG1</strain>
    </source>
</reference>
<dbReference type="SUPFAM" id="SSF52402">
    <property type="entry name" value="Adenine nucleotide alpha hydrolases-like"/>
    <property type="match status" value="1"/>
</dbReference>
<feature type="binding site" description="in other chain" evidence="8">
    <location>
        <begin position="268"/>
        <end position="269"/>
    </location>
    <ligand>
        <name>deamido-NAD(+)</name>
        <dbReference type="ChEBI" id="CHEBI:58437"/>
        <note>ligand shared between two neighboring subunits</note>
    </ligand>
</feature>
<dbReference type="InterPro" id="IPR022310">
    <property type="entry name" value="NAD/GMP_synthase"/>
</dbReference>
<proteinExistence type="inferred from homology"/>
<dbReference type="NCBIfam" id="NF001979">
    <property type="entry name" value="PRK00768.1"/>
    <property type="match status" value="1"/>
</dbReference>
<dbReference type="EC" id="6.3.1.5" evidence="8 10"/>
<evidence type="ECO:0000256" key="9">
    <source>
        <dbReference type="RuleBase" id="RU003811"/>
    </source>
</evidence>
<sequence length="287" mass="31004">MTRPDYAARQRAIAAELLVAPSFDAAAEAERRVAFLADYLRSTGLATYVLGISGGVDSSTAGRLAQLAVERLRASGYDARFIAVRLPYGVQRDEEDAQRALAFVAADENLTIDVKPAADAMLGAVTAAGQAFRDAAQQDFVHGNVKARERMIAQYAVAGARRGIVIGTDHAAESVMGFFTKFGDGGADILPLAGLTKRRVRAVARHLGGAEALVMKVPTADLEALRPLLPDETAYGVTYDQIDDFLEGKPVDDHVYETVLRFYDLTRHKRALPYTPFDWPHPQGGVA</sequence>
<evidence type="ECO:0000256" key="10">
    <source>
        <dbReference type="RuleBase" id="RU003812"/>
    </source>
</evidence>
<name>A0A0B6RYY8_BURPL</name>
<evidence type="ECO:0000256" key="6">
    <source>
        <dbReference type="ARBA" id="ARBA00022842"/>
    </source>
</evidence>
<protein>
    <recommendedName>
        <fullName evidence="8 10">NH(3)-dependent NAD(+) synthetase</fullName>
        <ecNumber evidence="8 10">6.3.1.5</ecNumber>
    </recommendedName>
</protein>
<comment type="pathway">
    <text evidence="8">Cofactor biosynthesis; NAD(+) biosynthesis; NAD(+) from deamido-NAD(+) (ammonia route): step 1/1.</text>
</comment>
<feature type="binding site" description="in other chain" evidence="8">
    <location>
        <position position="181"/>
    </location>
    <ligand>
        <name>deamido-NAD(+)</name>
        <dbReference type="ChEBI" id="CHEBI:58437"/>
        <note>ligand shared between two neighboring subunits</note>
    </ligand>
</feature>
<dbReference type="HAMAP" id="MF_00193">
    <property type="entry name" value="NadE_ammonia_dep"/>
    <property type="match status" value="1"/>
</dbReference>
<feature type="binding site" evidence="8">
    <location>
        <position position="57"/>
    </location>
    <ligand>
        <name>Mg(2+)</name>
        <dbReference type="ChEBI" id="CHEBI:18420"/>
    </ligand>
</feature>
<evidence type="ECO:0000256" key="8">
    <source>
        <dbReference type="HAMAP-Rule" id="MF_00193"/>
    </source>
</evidence>
<dbReference type="NCBIfam" id="TIGR00552">
    <property type="entry name" value="nadE"/>
    <property type="match status" value="1"/>
</dbReference>
<organism evidence="12 13">
    <name type="scientific">Burkholderia plantarii</name>
    <dbReference type="NCBI Taxonomy" id="41899"/>
    <lineage>
        <taxon>Bacteria</taxon>
        <taxon>Pseudomonadati</taxon>
        <taxon>Pseudomonadota</taxon>
        <taxon>Betaproteobacteria</taxon>
        <taxon>Burkholderiales</taxon>
        <taxon>Burkholderiaceae</taxon>
        <taxon>Burkholderia</taxon>
    </lineage>
</organism>
<feature type="binding site" description="in other chain" evidence="8">
    <location>
        <position position="148"/>
    </location>
    <ligand>
        <name>deamido-NAD(+)</name>
        <dbReference type="ChEBI" id="CHEBI:58437"/>
        <note>ligand shared between two neighboring subunits</note>
    </ligand>
</feature>
<accession>A0A0B6RYY8</accession>
<keyword evidence="7 8" id="KW-0520">NAD</keyword>
<feature type="domain" description="NAD/GMP synthase" evidence="11">
    <location>
        <begin position="30"/>
        <end position="273"/>
    </location>
</feature>
<comment type="subunit">
    <text evidence="8">Homodimer.</text>
</comment>
<dbReference type="InterPro" id="IPR022926">
    <property type="entry name" value="NH(3)-dep_NAD(+)_synth"/>
</dbReference>
<dbReference type="Pfam" id="PF02540">
    <property type="entry name" value="NAD_synthase"/>
    <property type="match status" value="1"/>
</dbReference>
<keyword evidence="3 8" id="KW-0479">Metal-binding</keyword>
<evidence type="ECO:0000256" key="4">
    <source>
        <dbReference type="ARBA" id="ARBA00022741"/>
    </source>
</evidence>
<dbReference type="KEGG" id="bgp:BGL_2c05340"/>
<dbReference type="InterPro" id="IPR003694">
    <property type="entry name" value="NAD_synthase"/>
</dbReference>
<dbReference type="Gene3D" id="3.40.50.620">
    <property type="entry name" value="HUPs"/>
    <property type="match status" value="1"/>
</dbReference>
<dbReference type="GO" id="GO:0005737">
    <property type="term" value="C:cytoplasm"/>
    <property type="evidence" value="ECO:0007669"/>
    <property type="project" value="InterPro"/>
</dbReference>
<keyword evidence="6 8" id="KW-0460">Magnesium</keyword>
<evidence type="ECO:0000256" key="7">
    <source>
        <dbReference type="ARBA" id="ARBA00023027"/>
    </source>
</evidence>
<evidence type="ECO:0000256" key="3">
    <source>
        <dbReference type="ARBA" id="ARBA00022723"/>
    </source>
</evidence>
<evidence type="ECO:0000256" key="1">
    <source>
        <dbReference type="ARBA" id="ARBA00005859"/>
    </source>
</evidence>
<dbReference type="HOGENOM" id="CLU_059327_3_0_4"/>
<keyword evidence="5 8" id="KW-0067">ATP-binding</keyword>
<feature type="binding site" evidence="8">
    <location>
        <position position="168"/>
    </location>
    <ligand>
        <name>ATP</name>
        <dbReference type="ChEBI" id="CHEBI:30616"/>
    </ligand>
</feature>
<reference evidence="12 13" key="2">
    <citation type="journal article" date="2016" name="Appl. Microbiol. Biotechnol.">
        <title>Mutations improving production and secretion of extracellular lipase by Burkholderia glumae PG1.</title>
        <authorList>
            <person name="Knapp A."/>
            <person name="Voget S."/>
            <person name="Gao R."/>
            <person name="Zaburannyi N."/>
            <person name="Krysciak D."/>
            <person name="Breuer M."/>
            <person name="Hauer B."/>
            <person name="Streit W.R."/>
            <person name="Muller R."/>
            <person name="Daniel R."/>
            <person name="Jaeger K.E."/>
        </authorList>
    </citation>
    <scope>NUCLEOTIDE SEQUENCE [LARGE SCALE GENOMIC DNA]</scope>
    <source>
        <strain evidence="12 13">PG1</strain>
    </source>
</reference>
<evidence type="ECO:0000313" key="12">
    <source>
        <dbReference type="EMBL" id="AJK48618.1"/>
    </source>
</evidence>
<dbReference type="AlphaFoldDB" id="A0A0B6RYY8"/>
<dbReference type="InterPro" id="IPR014729">
    <property type="entry name" value="Rossmann-like_a/b/a_fold"/>
</dbReference>
<dbReference type="Proteomes" id="UP000031838">
    <property type="component" value="Chromosome 2"/>
</dbReference>
<feature type="binding site" evidence="8">
    <location>
        <position position="188"/>
    </location>
    <ligand>
        <name>deamido-NAD(+)</name>
        <dbReference type="ChEBI" id="CHEBI:58437"/>
        <note>ligand shared between two neighboring subunits</note>
    </ligand>
</feature>
<dbReference type="GO" id="GO:0004359">
    <property type="term" value="F:glutaminase activity"/>
    <property type="evidence" value="ECO:0007669"/>
    <property type="project" value="InterPro"/>
</dbReference>
<dbReference type="GO" id="GO:0046872">
    <property type="term" value="F:metal ion binding"/>
    <property type="evidence" value="ECO:0007669"/>
    <property type="project" value="UniProtKB-KW"/>
</dbReference>
<dbReference type="PANTHER" id="PTHR23090">
    <property type="entry name" value="NH 3 /GLUTAMINE-DEPENDENT NAD + SYNTHETASE"/>
    <property type="match status" value="1"/>
</dbReference>
<evidence type="ECO:0000256" key="5">
    <source>
        <dbReference type="ARBA" id="ARBA00022840"/>
    </source>
</evidence>
<comment type="catalytic activity">
    <reaction evidence="8 10">
        <text>deamido-NAD(+) + NH4(+) + ATP = AMP + diphosphate + NAD(+) + H(+)</text>
        <dbReference type="Rhea" id="RHEA:21188"/>
        <dbReference type="ChEBI" id="CHEBI:15378"/>
        <dbReference type="ChEBI" id="CHEBI:28938"/>
        <dbReference type="ChEBI" id="CHEBI:30616"/>
        <dbReference type="ChEBI" id="CHEBI:33019"/>
        <dbReference type="ChEBI" id="CHEBI:57540"/>
        <dbReference type="ChEBI" id="CHEBI:58437"/>
        <dbReference type="ChEBI" id="CHEBI:456215"/>
        <dbReference type="EC" id="6.3.1.5"/>
    </reaction>
</comment>
<dbReference type="GO" id="GO:0005524">
    <property type="term" value="F:ATP binding"/>
    <property type="evidence" value="ECO:0007669"/>
    <property type="project" value="UniProtKB-UniRule"/>
</dbReference>
<keyword evidence="4 8" id="KW-0547">Nucleotide-binding</keyword>
<keyword evidence="13" id="KW-1185">Reference proteome</keyword>
<dbReference type="GO" id="GO:0008795">
    <property type="term" value="F:NAD+ synthase activity"/>
    <property type="evidence" value="ECO:0007669"/>
    <property type="project" value="UniProtKB-UniRule"/>
</dbReference>
<dbReference type="RefSeq" id="WP_042627225.1">
    <property type="nucleotide sequence ID" value="NZ_CP002581.1"/>
</dbReference>
<dbReference type="PANTHER" id="PTHR23090:SF7">
    <property type="entry name" value="NH(3)-DEPENDENT NAD(+) SYNTHETASE"/>
    <property type="match status" value="1"/>
</dbReference>
<dbReference type="EMBL" id="CP002581">
    <property type="protein sequence ID" value="AJK48618.1"/>
    <property type="molecule type" value="Genomic_DNA"/>
</dbReference>
<gene>
    <name evidence="8 12" type="primary">nadE</name>
    <name evidence="12" type="ORF">BGL_2c05340</name>
</gene>